<evidence type="ECO:0000313" key="3">
    <source>
        <dbReference type="Proteomes" id="UP001172102"/>
    </source>
</evidence>
<gene>
    <name evidence="2" type="ORF">B0H67DRAFT_641701</name>
</gene>
<proteinExistence type="predicted"/>
<feature type="compositionally biased region" description="Basic and acidic residues" evidence="1">
    <location>
        <begin position="149"/>
        <end position="167"/>
    </location>
</feature>
<feature type="region of interest" description="Disordered" evidence="1">
    <location>
        <begin position="188"/>
        <end position="210"/>
    </location>
</feature>
<evidence type="ECO:0000256" key="1">
    <source>
        <dbReference type="SAM" id="MobiDB-lite"/>
    </source>
</evidence>
<evidence type="ECO:0000313" key="2">
    <source>
        <dbReference type="EMBL" id="KAK0725255.1"/>
    </source>
</evidence>
<protein>
    <submittedName>
        <fullName evidence="2">Uncharacterized protein</fullName>
    </submittedName>
</protein>
<sequence>MSTNMQLVPAAPEPDRTIFSALDTQAVAAASKVFEEQKGVKPENLAEMLGVFMTRISSLEQQNASIKLEAKQASQRQGMGIGKKAARINLRLNKLEQSVRDVADRIKHGDIRPNARDRDRERSPRRERDSNRRDSDRRDTYRYGAGESYRPKYDGKPDNEAKKSLPRVEEMLNQIMGELGQFRIEIRGNAAGGNEATMTEARDDPDEEIL</sequence>
<organism evidence="2 3">
    <name type="scientific">Lasiosphaeris hirsuta</name>
    <dbReference type="NCBI Taxonomy" id="260670"/>
    <lineage>
        <taxon>Eukaryota</taxon>
        <taxon>Fungi</taxon>
        <taxon>Dikarya</taxon>
        <taxon>Ascomycota</taxon>
        <taxon>Pezizomycotina</taxon>
        <taxon>Sordariomycetes</taxon>
        <taxon>Sordariomycetidae</taxon>
        <taxon>Sordariales</taxon>
        <taxon>Lasiosphaeriaceae</taxon>
        <taxon>Lasiosphaeris</taxon>
    </lineage>
</organism>
<reference evidence="2" key="1">
    <citation type="submission" date="2023-06" db="EMBL/GenBank/DDBJ databases">
        <title>Genome-scale phylogeny and comparative genomics of the fungal order Sordariales.</title>
        <authorList>
            <consortium name="Lawrence Berkeley National Laboratory"/>
            <person name="Hensen N."/>
            <person name="Bonometti L."/>
            <person name="Westerberg I."/>
            <person name="Brannstrom I.O."/>
            <person name="Guillou S."/>
            <person name="Cros-Aarteil S."/>
            <person name="Calhoun S."/>
            <person name="Haridas S."/>
            <person name="Kuo A."/>
            <person name="Mondo S."/>
            <person name="Pangilinan J."/>
            <person name="Riley R."/>
            <person name="Labutti K."/>
            <person name="Andreopoulos B."/>
            <person name="Lipzen A."/>
            <person name="Chen C."/>
            <person name="Yanf M."/>
            <person name="Daum C."/>
            <person name="Ng V."/>
            <person name="Clum A."/>
            <person name="Steindorff A."/>
            <person name="Ohm R."/>
            <person name="Martin F."/>
            <person name="Silar P."/>
            <person name="Natvig D."/>
            <person name="Lalanne C."/>
            <person name="Gautier V."/>
            <person name="Ament-Velasquez S.L."/>
            <person name="Kruys A."/>
            <person name="Hutchinson M.I."/>
            <person name="Powell A.J."/>
            <person name="Barry K."/>
            <person name="Miller A.N."/>
            <person name="Grigoriev I.V."/>
            <person name="Debuchy R."/>
            <person name="Gladieux P."/>
            <person name="Thoren M.H."/>
            <person name="Johannesson H."/>
        </authorList>
    </citation>
    <scope>NUCLEOTIDE SEQUENCE</scope>
    <source>
        <strain evidence="2">SMH4607-1</strain>
    </source>
</reference>
<dbReference type="AlphaFoldDB" id="A0AA40E326"/>
<comment type="caution">
    <text evidence="2">The sequence shown here is derived from an EMBL/GenBank/DDBJ whole genome shotgun (WGS) entry which is preliminary data.</text>
</comment>
<dbReference type="EMBL" id="JAUKUA010000002">
    <property type="protein sequence ID" value="KAK0725255.1"/>
    <property type="molecule type" value="Genomic_DNA"/>
</dbReference>
<name>A0AA40E326_9PEZI</name>
<accession>A0AA40E326</accession>
<keyword evidence="3" id="KW-1185">Reference proteome</keyword>
<dbReference type="Proteomes" id="UP001172102">
    <property type="component" value="Unassembled WGS sequence"/>
</dbReference>
<feature type="region of interest" description="Disordered" evidence="1">
    <location>
        <begin position="104"/>
        <end position="167"/>
    </location>
</feature>
<feature type="compositionally biased region" description="Basic and acidic residues" evidence="1">
    <location>
        <begin position="104"/>
        <end position="141"/>
    </location>
</feature>